<dbReference type="InterPro" id="IPR017693">
    <property type="entry name" value="Phosphonate_metab_PhnP"/>
</dbReference>
<dbReference type="PANTHER" id="PTHR42663">
    <property type="entry name" value="HYDROLASE C777.06C-RELATED-RELATED"/>
    <property type="match status" value="1"/>
</dbReference>
<dbReference type="GO" id="GO:0008081">
    <property type="term" value="F:phosphoric diester hydrolase activity"/>
    <property type="evidence" value="ECO:0007669"/>
    <property type="project" value="InterPro"/>
</dbReference>
<dbReference type="PANTHER" id="PTHR42663:SF6">
    <property type="entry name" value="HYDROLASE C777.06C-RELATED"/>
    <property type="match status" value="1"/>
</dbReference>
<dbReference type="STRING" id="1123402.SAMN02583745_01026"/>
<keyword evidence="3" id="KW-1185">Reference proteome</keyword>
<proteinExistence type="predicted"/>
<dbReference type="CDD" id="cd07736">
    <property type="entry name" value="PhnP-like_MBL-fold"/>
    <property type="match status" value="1"/>
</dbReference>
<dbReference type="OrthoDB" id="9803916at2"/>
<dbReference type="InterPro" id="IPR001279">
    <property type="entry name" value="Metallo-B-lactamas"/>
</dbReference>
<feature type="domain" description="Metallo-beta-lactamase" evidence="1">
    <location>
        <begin position="59"/>
        <end position="223"/>
    </location>
</feature>
<organism evidence="2 3">
    <name type="scientific">Thorsellia anophelis DSM 18579</name>
    <dbReference type="NCBI Taxonomy" id="1123402"/>
    <lineage>
        <taxon>Bacteria</taxon>
        <taxon>Pseudomonadati</taxon>
        <taxon>Pseudomonadota</taxon>
        <taxon>Gammaproteobacteria</taxon>
        <taxon>Enterobacterales</taxon>
        <taxon>Thorselliaceae</taxon>
        <taxon>Thorsellia</taxon>
    </lineage>
</organism>
<dbReference type="InterPro" id="IPR035682">
    <property type="entry name" value="PhnP_MBL"/>
</dbReference>
<dbReference type="NCBIfam" id="TIGR03307">
    <property type="entry name" value="PhnP"/>
    <property type="match status" value="1"/>
</dbReference>
<name>A0A1I0ASP7_9GAMM</name>
<gene>
    <name evidence="2" type="ORF">SAMN02583745_01026</name>
</gene>
<reference evidence="3" key="1">
    <citation type="submission" date="2016-10" db="EMBL/GenBank/DDBJ databases">
        <authorList>
            <person name="Varghese N."/>
            <person name="Submissions S."/>
        </authorList>
    </citation>
    <scope>NUCLEOTIDE SEQUENCE [LARGE SCALE GENOMIC DNA]</scope>
    <source>
        <strain evidence="3">DSM 18579</strain>
    </source>
</reference>
<protein>
    <submittedName>
        <fullName evidence="2">5-phospho-alpha-D-ribosyl 1,2-cyclic phosphate phosphodiesterase</fullName>
    </submittedName>
</protein>
<dbReference type="Proteomes" id="UP000242642">
    <property type="component" value="Unassembled WGS sequence"/>
</dbReference>
<dbReference type="Pfam" id="PF12706">
    <property type="entry name" value="Lactamase_B_2"/>
    <property type="match status" value="1"/>
</dbReference>
<accession>A0A1I0ASP7</accession>
<evidence type="ECO:0000259" key="1">
    <source>
        <dbReference type="Pfam" id="PF12706"/>
    </source>
</evidence>
<dbReference type="InterPro" id="IPR036866">
    <property type="entry name" value="RibonucZ/Hydroxyglut_hydro"/>
</dbReference>
<dbReference type="SUPFAM" id="SSF56281">
    <property type="entry name" value="Metallo-hydrolase/oxidoreductase"/>
    <property type="match status" value="1"/>
</dbReference>
<dbReference type="GO" id="GO:0019700">
    <property type="term" value="P:organic phosphonate catabolic process"/>
    <property type="evidence" value="ECO:0007669"/>
    <property type="project" value="InterPro"/>
</dbReference>
<evidence type="ECO:0000313" key="3">
    <source>
        <dbReference type="Proteomes" id="UP000242642"/>
    </source>
</evidence>
<dbReference type="EMBL" id="FOHV01000006">
    <property type="protein sequence ID" value="SES96790.1"/>
    <property type="molecule type" value="Genomic_DNA"/>
</dbReference>
<dbReference type="Gene3D" id="3.60.15.10">
    <property type="entry name" value="Ribonuclease Z/Hydroxyacylglutathione hydrolase-like"/>
    <property type="match status" value="1"/>
</dbReference>
<evidence type="ECO:0000313" key="2">
    <source>
        <dbReference type="EMBL" id="SES96790.1"/>
    </source>
</evidence>
<dbReference type="RefSeq" id="WP_093318412.1">
    <property type="nucleotide sequence ID" value="NZ_FOHV01000006.1"/>
</dbReference>
<dbReference type="AlphaFoldDB" id="A0A1I0ASP7"/>
<sequence>MQFMFLGTGNAAEVPVFGCECQVCIEAKAMQPARRKPSSAMISQNLKNLFLDASLHDLHHRYTSDQINGFLLTHYHMDHVQGLFPLRWGAGHPISVYGPPDELGCDDLYKHPGLLRFEKPLVPFESYQILGMEIMPLPLQHSKVTFGYQITSASTGRRLVYLTDTAGLPTSTMDYLKTNRPHVMIIDCNDPPRSNPSRNHNCLNQVIEIEHSITPTYTYLTHISHELDAWIKLNGLPNGIQAASDGLVLTI</sequence>